<organism evidence="2 3">
    <name type="scientific">Cohnella zeiphila</name>
    <dbReference type="NCBI Taxonomy" id="2761120"/>
    <lineage>
        <taxon>Bacteria</taxon>
        <taxon>Bacillati</taxon>
        <taxon>Bacillota</taxon>
        <taxon>Bacilli</taxon>
        <taxon>Bacillales</taxon>
        <taxon>Paenibacillaceae</taxon>
        <taxon>Cohnella</taxon>
    </lineage>
</organism>
<feature type="transmembrane region" description="Helical" evidence="1">
    <location>
        <begin position="46"/>
        <end position="64"/>
    </location>
</feature>
<keyword evidence="3" id="KW-1185">Reference proteome</keyword>
<dbReference type="InterPro" id="IPR046192">
    <property type="entry name" value="DUF6220"/>
</dbReference>
<dbReference type="EMBL" id="JACJVO010000053">
    <property type="protein sequence ID" value="MBB6735729.1"/>
    <property type="molecule type" value="Genomic_DNA"/>
</dbReference>
<evidence type="ECO:0000313" key="3">
    <source>
        <dbReference type="Proteomes" id="UP000564644"/>
    </source>
</evidence>
<keyword evidence="1" id="KW-1133">Transmembrane helix</keyword>
<protein>
    <submittedName>
        <fullName evidence="2">Uncharacterized protein</fullName>
    </submittedName>
</protein>
<comment type="caution">
    <text evidence="2">The sequence shown here is derived from an EMBL/GenBank/DDBJ whole genome shotgun (WGS) entry which is preliminary data.</text>
</comment>
<accession>A0A7X0VYU6</accession>
<gene>
    <name evidence="2" type="ORF">H7C18_32940</name>
</gene>
<sequence length="133" mass="14655">MKRSHTVFRTVFFGVACLFAACVAVQIFIAGLAIFTDSSHWHDHEVFVRIFELFPLLMLIFGFAGKLPVSFRWISVVLLLLIFAQYFTAHVQGAGAFHPVIAAVLFWLTLRTAARSRHLAFPGKGSANGGASS</sequence>
<keyword evidence="1" id="KW-0812">Transmembrane</keyword>
<dbReference type="RefSeq" id="WP_185133381.1">
    <property type="nucleotide sequence ID" value="NZ_JACJVO010000053.1"/>
</dbReference>
<reference evidence="2 3" key="1">
    <citation type="submission" date="2020-08" db="EMBL/GenBank/DDBJ databases">
        <title>Cohnella phylogeny.</title>
        <authorList>
            <person name="Dunlap C."/>
        </authorList>
    </citation>
    <scope>NUCLEOTIDE SEQUENCE [LARGE SCALE GENOMIC DNA]</scope>
    <source>
        <strain evidence="2 3">CBP 2801</strain>
    </source>
</reference>
<dbReference type="PROSITE" id="PS51257">
    <property type="entry name" value="PROKAR_LIPOPROTEIN"/>
    <property type="match status" value="1"/>
</dbReference>
<evidence type="ECO:0000256" key="1">
    <source>
        <dbReference type="SAM" id="Phobius"/>
    </source>
</evidence>
<feature type="transmembrane region" description="Helical" evidence="1">
    <location>
        <begin position="95"/>
        <end position="114"/>
    </location>
</feature>
<dbReference type="Proteomes" id="UP000564644">
    <property type="component" value="Unassembled WGS sequence"/>
</dbReference>
<keyword evidence="1" id="KW-0472">Membrane</keyword>
<dbReference type="AlphaFoldDB" id="A0A7X0VYU6"/>
<feature type="transmembrane region" description="Helical" evidence="1">
    <location>
        <begin position="12"/>
        <end position="34"/>
    </location>
</feature>
<proteinExistence type="predicted"/>
<dbReference type="Pfam" id="PF19728">
    <property type="entry name" value="DUF6220"/>
    <property type="match status" value="1"/>
</dbReference>
<feature type="transmembrane region" description="Helical" evidence="1">
    <location>
        <begin position="71"/>
        <end position="89"/>
    </location>
</feature>
<evidence type="ECO:0000313" key="2">
    <source>
        <dbReference type="EMBL" id="MBB6735729.1"/>
    </source>
</evidence>
<name>A0A7X0VYU6_9BACL</name>